<keyword evidence="3" id="KW-1185">Reference proteome</keyword>
<evidence type="ECO:0000256" key="1">
    <source>
        <dbReference type="SAM" id="MobiDB-lite"/>
    </source>
</evidence>
<protein>
    <submittedName>
        <fullName evidence="2">Uncharacterized protein</fullName>
    </submittedName>
</protein>
<dbReference type="AlphaFoldDB" id="M0VJR7"/>
<reference evidence="2" key="2">
    <citation type="submission" date="2020-10" db="EMBL/GenBank/DDBJ databases">
        <authorList>
            <person name="Scholz U."/>
            <person name="Mascher M."/>
            <person name="Fiebig A."/>
        </authorList>
    </citation>
    <scope>NUCLEOTIDE SEQUENCE [LARGE SCALE GENOMIC DNA]</scope>
    <source>
        <strain evidence="2">cv. Morex</strain>
    </source>
</reference>
<gene>
    <name evidence="2" type="primary">LOC123452206</name>
</gene>
<dbReference type="Gramene" id="HORVU.MOREX.r3.5HG0439690.1">
    <property type="protein sequence ID" value="HORVU.MOREX.r3.5HG0439690.1.CDS1"/>
    <property type="gene ID" value="HORVU.MOREX.r3.5HG0439690"/>
</dbReference>
<dbReference type="SUPFAM" id="SSF63825">
    <property type="entry name" value="YWTD domain"/>
    <property type="match status" value="1"/>
</dbReference>
<dbReference type="Pfam" id="PF24750">
    <property type="entry name" value="b-prop_At3g26010-like"/>
    <property type="match status" value="1"/>
</dbReference>
<dbReference type="OrthoDB" id="738899at2759"/>
<dbReference type="ExpressionAtlas" id="M0VJR7">
    <property type="expression patterns" value="baseline and differential"/>
</dbReference>
<dbReference type="EnsemblPlants" id="HORVU.MOREX.r3.5HG0439690.1">
    <property type="protein sequence ID" value="HORVU.MOREX.r3.5HG0439690.1.CDS1"/>
    <property type="gene ID" value="HORVU.MOREX.r3.5HG0439690"/>
</dbReference>
<dbReference type="PANTHER" id="PTHR35546">
    <property type="entry name" value="F-BOX PROTEIN INTERACTION DOMAIN PROTEIN-RELATED"/>
    <property type="match status" value="1"/>
</dbReference>
<dbReference type="CDD" id="cd22157">
    <property type="entry name" value="F-box_AtFBW1-like"/>
    <property type="match status" value="1"/>
</dbReference>
<feature type="compositionally biased region" description="Acidic residues" evidence="1">
    <location>
        <begin position="245"/>
        <end position="258"/>
    </location>
</feature>
<reference evidence="2" key="3">
    <citation type="submission" date="2022-01" db="UniProtKB">
        <authorList>
            <consortium name="EnsemblPlants"/>
        </authorList>
    </citation>
    <scope>IDENTIFICATION</scope>
    <source>
        <strain evidence="2">subsp. vulgare</strain>
    </source>
</reference>
<dbReference type="Proteomes" id="UP000011116">
    <property type="component" value="Chromosome 5H"/>
</dbReference>
<dbReference type="InterPro" id="IPR001810">
    <property type="entry name" value="F-box_dom"/>
</dbReference>
<name>M0VJR7_HORVV</name>
<sequence>MDCPKRSASADLPEDSLVEVLARVPARSVYRSKCVAKAWRNLIEDPLHRKKLPQTLQGFFFIGKETHRQRVGFTNLLARSVPPQIDPSLSFLKKLPGIGTLSFLDSCNGLLLFKHKKKPRPYKLLGYVVCNPATKQWAEVPRYGPPDPEYARSPDRYSYLVFDPTVSSHFHLVQFGWEFAELVKIEEEGFMVDEDEDGDGDDEGNDDYVPDHWKHDGYVPDYWELRHQQRYNPNIYIPDYIHSDDDNDCDEENEDDGGDVSRTSVQVYSSETGKWTHMQSDWSPIQSDWDKHDLEGWRLQGSELESSCCAVLNSMLHFTILDQIVVVDVQGVTRKIITVPKMAERSHRPNPGYIAQSQGRLHYINQASDAELSIWVLENYDTQDWVLKHTVSFVELFTKKSCTVDKNHYNVVAMHPDGNVVFIVLYRNQKLISYDMDHKLVSIIRTFRNEPPDMHVVPYVPCFSESPALPNKH</sequence>
<dbReference type="PaxDb" id="4513-MLOC_31648.1"/>
<feature type="region of interest" description="Disordered" evidence="1">
    <location>
        <begin position="242"/>
        <end position="262"/>
    </location>
</feature>
<dbReference type="InterPro" id="IPR056592">
    <property type="entry name" value="Beta-prop_At3g26010-like"/>
</dbReference>
<accession>M0VJR7</accession>
<dbReference type="SUPFAM" id="SSF81383">
    <property type="entry name" value="F-box domain"/>
    <property type="match status" value="1"/>
</dbReference>
<dbReference type="PANTHER" id="PTHR35546:SF24">
    <property type="entry name" value="F-BOX DOMAIN-CONTAINING PROTEIN"/>
    <property type="match status" value="1"/>
</dbReference>
<evidence type="ECO:0000313" key="2">
    <source>
        <dbReference type="EnsemblPlants" id="HORVU.MOREX.r3.5HG0439690.1.CDS1"/>
    </source>
</evidence>
<reference evidence="3" key="1">
    <citation type="journal article" date="2012" name="Nature">
        <title>A physical, genetic and functional sequence assembly of the barley genome.</title>
        <authorList>
            <consortium name="The International Barley Genome Sequencing Consortium"/>
            <person name="Mayer K.F."/>
            <person name="Waugh R."/>
            <person name="Brown J.W."/>
            <person name="Schulman A."/>
            <person name="Langridge P."/>
            <person name="Platzer M."/>
            <person name="Fincher G.B."/>
            <person name="Muehlbauer G.J."/>
            <person name="Sato K."/>
            <person name="Close T.J."/>
            <person name="Wise R.P."/>
            <person name="Stein N."/>
        </authorList>
    </citation>
    <scope>NUCLEOTIDE SEQUENCE [LARGE SCALE GENOMIC DNA]</scope>
    <source>
        <strain evidence="3">cv. Morex</strain>
    </source>
</reference>
<dbReference type="Gramene" id="HORVU.MOREX.r2.5HG0363960.1">
    <property type="protein sequence ID" value="HORVU.MOREX.r2.5HG0363960.1.CDS.1"/>
    <property type="gene ID" value="HORVU.MOREX.r2.5HG0363960"/>
</dbReference>
<dbReference type="Gene3D" id="1.20.1280.50">
    <property type="match status" value="1"/>
</dbReference>
<dbReference type="PROSITE" id="PS50181">
    <property type="entry name" value="FBOX"/>
    <property type="match status" value="1"/>
</dbReference>
<dbReference type="InterPro" id="IPR036047">
    <property type="entry name" value="F-box-like_dom_sf"/>
</dbReference>
<dbReference type="Pfam" id="PF00646">
    <property type="entry name" value="F-box"/>
    <property type="match status" value="1"/>
</dbReference>
<dbReference type="RefSeq" id="XP_044984752.1">
    <property type="nucleotide sequence ID" value="XM_045128817.1"/>
</dbReference>
<dbReference type="KEGG" id="hvg:123452206"/>
<dbReference type="InterPro" id="IPR055290">
    <property type="entry name" value="At3g26010-like"/>
</dbReference>
<evidence type="ECO:0000313" key="3">
    <source>
        <dbReference type="Proteomes" id="UP000011116"/>
    </source>
</evidence>
<organism evidence="2 3">
    <name type="scientific">Hordeum vulgare subsp. vulgare</name>
    <name type="common">Domesticated barley</name>
    <dbReference type="NCBI Taxonomy" id="112509"/>
    <lineage>
        <taxon>Eukaryota</taxon>
        <taxon>Viridiplantae</taxon>
        <taxon>Streptophyta</taxon>
        <taxon>Embryophyta</taxon>
        <taxon>Tracheophyta</taxon>
        <taxon>Spermatophyta</taxon>
        <taxon>Magnoliopsida</taxon>
        <taxon>Liliopsida</taxon>
        <taxon>Poales</taxon>
        <taxon>Poaceae</taxon>
        <taxon>BOP clade</taxon>
        <taxon>Pooideae</taxon>
        <taxon>Triticodae</taxon>
        <taxon>Triticeae</taxon>
        <taxon>Hordeinae</taxon>
        <taxon>Hordeum</taxon>
    </lineage>
</organism>
<dbReference type="GeneID" id="123452206"/>
<proteinExistence type="predicted"/>